<dbReference type="EMBL" id="JAACXV010000259">
    <property type="protein sequence ID" value="KAF7281123.1"/>
    <property type="molecule type" value="Genomic_DNA"/>
</dbReference>
<dbReference type="AlphaFoldDB" id="A0A834INT7"/>
<protein>
    <submittedName>
        <fullName evidence="1">Uncharacterized protein</fullName>
    </submittedName>
</protein>
<reference evidence="1" key="1">
    <citation type="submission" date="2020-08" db="EMBL/GenBank/DDBJ databases">
        <title>Genome sequencing and assembly of the red palm weevil Rhynchophorus ferrugineus.</title>
        <authorList>
            <person name="Dias G.B."/>
            <person name="Bergman C.M."/>
            <person name="Manee M."/>
        </authorList>
    </citation>
    <scope>NUCLEOTIDE SEQUENCE</scope>
    <source>
        <strain evidence="1">AA-2017</strain>
        <tissue evidence="1">Whole larva</tissue>
    </source>
</reference>
<sequence>MEAVKTAEIKEGIRLNPRIKVIGIPSNIKAEIIEDIKMKTRRTSRGTADSRKKKLDSPQIFNKIMKERTVIVDMLRYRVEETTSLHEMLSLRAPPKELYGNRTGML</sequence>
<organism evidence="1 2">
    <name type="scientific">Rhynchophorus ferrugineus</name>
    <name type="common">Red palm weevil</name>
    <name type="synonym">Curculio ferrugineus</name>
    <dbReference type="NCBI Taxonomy" id="354439"/>
    <lineage>
        <taxon>Eukaryota</taxon>
        <taxon>Metazoa</taxon>
        <taxon>Ecdysozoa</taxon>
        <taxon>Arthropoda</taxon>
        <taxon>Hexapoda</taxon>
        <taxon>Insecta</taxon>
        <taxon>Pterygota</taxon>
        <taxon>Neoptera</taxon>
        <taxon>Endopterygota</taxon>
        <taxon>Coleoptera</taxon>
        <taxon>Polyphaga</taxon>
        <taxon>Cucujiformia</taxon>
        <taxon>Curculionidae</taxon>
        <taxon>Dryophthorinae</taxon>
        <taxon>Rhynchophorus</taxon>
    </lineage>
</organism>
<accession>A0A834INT7</accession>
<evidence type="ECO:0000313" key="1">
    <source>
        <dbReference type="EMBL" id="KAF7281123.1"/>
    </source>
</evidence>
<evidence type="ECO:0000313" key="2">
    <source>
        <dbReference type="Proteomes" id="UP000625711"/>
    </source>
</evidence>
<dbReference type="Proteomes" id="UP000625711">
    <property type="component" value="Unassembled WGS sequence"/>
</dbReference>
<name>A0A834INT7_RHYFE</name>
<proteinExistence type="predicted"/>
<gene>
    <name evidence="1" type="ORF">GWI33_005180</name>
</gene>
<keyword evidence="2" id="KW-1185">Reference proteome</keyword>
<comment type="caution">
    <text evidence="1">The sequence shown here is derived from an EMBL/GenBank/DDBJ whole genome shotgun (WGS) entry which is preliminary data.</text>
</comment>
<dbReference type="OrthoDB" id="10042604at2759"/>